<keyword evidence="2" id="KW-0472">Membrane</keyword>
<accession>A0A2N6UIC1</accession>
<reference evidence="3 4" key="1">
    <citation type="submission" date="2017-09" db="EMBL/GenBank/DDBJ databases">
        <title>Bacterial strain isolated from the female urinary microbiota.</title>
        <authorList>
            <person name="Thomas-White K."/>
            <person name="Kumar N."/>
            <person name="Forster S."/>
            <person name="Putonti C."/>
            <person name="Lawley T."/>
            <person name="Wolfe A.J."/>
        </authorList>
    </citation>
    <scope>NUCLEOTIDE SEQUENCE [LARGE SCALE GENOMIC DNA]</scope>
    <source>
        <strain evidence="3 4">UMB0204</strain>
    </source>
</reference>
<evidence type="ECO:0008006" key="5">
    <source>
        <dbReference type="Google" id="ProtNLM"/>
    </source>
</evidence>
<dbReference type="SUPFAM" id="SSF82185">
    <property type="entry name" value="Histone H3 K4-specific methyltransferase SET7/9 N-terminal domain"/>
    <property type="match status" value="1"/>
</dbReference>
<evidence type="ECO:0000313" key="3">
    <source>
        <dbReference type="EMBL" id="PMC81283.1"/>
    </source>
</evidence>
<proteinExistence type="predicted"/>
<evidence type="ECO:0000313" key="4">
    <source>
        <dbReference type="Proteomes" id="UP000235658"/>
    </source>
</evidence>
<feature type="transmembrane region" description="Helical" evidence="2">
    <location>
        <begin position="6"/>
        <end position="29"/>
    </location>
</feature>
<organism evidence="3 4">
    <name type="scientific">Anaerococcus hydrogenalis</name>
    <dbReference type="NCBI Taxonomy" id="33029"/>
    <lineage>
        <taxon>Bacteria</taxon>
        <taxon>Bacillati</taxon>
        <taxon>Bacillota</taxon>
        <taxon>Tissierellia</taxon>
        <taxon>Tissierellales</taxon>
        <taxon>Peptoniphilaceae</taxon>
        <taxon>Anaerococcus</taxon>
    </lineage>
</organism>
<dbReference type="InterPro" id="IPR003409">
    <property type="entry name" value="MORN"/>
</dbReference>
<gene>
    <name evidence="3" type="ORF">CJ192_07135</name>
</gene>
<name>A0A2N6UIC1_9FIRM</name>
<protein>
    <recommendedName>
        <fullName evidence="5">MORN repeat protein</fullName>
    </recommendedName>
</protein>
<keyword evidence="2" id="KW-0812">Transmembrane</keyword>
<evidence type="ECO:0000256" key="2">
    <source>
        <dbReference type="SAM" id="Phobius"/>
    </source>
</evidence>
<dbReference type="Pfam" id="PF02493">
    <property type="entry name" value="MORN"/>
    <property type="match status" value="2"/>
</dbReference>
<dbReference type="EMBL" id="PNHP01000004">
    <property type="protein sequence ID" value="PMC81283.1"/>
    <property type="molecule type" value="Genomic_DNA"/>
</dbReference>
<dbReference type="GeneID" id="84578956"/>
<keyword evidence="1" id="KW-0677">Repeat</keyword>
<keyword evidence="2" id="KW-1133">Transmembrane helix</keyword>
<sequence length="128" mass="14937">MEKKKFNGIFACIVGAFMVLSFCYILFLLRPKKVSNYKPTKNITYKGQILKNKLNGKGKLICPEGKYLGSFKDSRFDGKGKFIFDDFVYYAKFNKDKANEDIKIKHSDGYTYKRVKKGWMRLEGKDEN</sequence>
<evidence type="ECO:0000256" key="1">
    <source>
        <dbReference type="ARBA" id="ARBA00022737"/>
    </source>
</evidence>
<dbReference type="Proteomes" id="UP000235658">
    <property type="component" value="Unassembled WGS sequence"/>
</dbReference>
<dbReference type="RefSeq" id="WP_102198305.1">
    <property type="nucleotide sequence ID" value="NZ_CAUPDS010000003.1"/>
</dbReference>
<comment type="caution">
    <text evidence="3">The sequence shown here is derived from an EMBL/GenBank/DDBJ whole genome shotgun (WGS) entry which is preliminary data.</text>
</comment>
<dbReference type="AlphaFoldDB" id="A0A2N6UIC1"/>
<dbReference type="Gene3D" id="2.20.110.10">
    <property type="entry name" value="Histone H3 K4-specific methyltransferase SET7/9 N-terminal domain"/>
    <property type="match status" value="1"/>
</dbReference>